<keyword evidence="4" id="KW-1185">Reference proteome</keyword>
<proteinExistence type="predicted"/>
<keyword evidence="1" id="KW-0812">Transmembrane</keyword>
<protein>
    <recommendedName>
        <fullName evidence="2">Uroporphyrinogen decarboxylase (URO-D) domain-containing protein</fullName>
    </recommendedName>
</protein>
<accession>A0ABR7EGU7</accession>
<organism evidence="3 4">
    <name type="scientific">Christensenella tenuis</name>
    <dbReference type="NCBI Taxonomy" id="2763033"/>
    <lineage>
        <taxon>Bacteria</taxon>
        <taxon>Bacillati</taxon>
        <taxon>Bacillota</taxon>
        <taxon>Clostridia</taxon>
        <taxon>Christensenellales</taxon>
        <taxon>Christensenellaceae</taxon>
        <taxon>Christensenella</taxon>
    </lineage>
</organism>
<dbReference type="RefSeq" id="WP_186858352.1">
    <property type="nucleotide sequence ID" value="NZ_JACOON010000006.1"/>
</dbReference>
<reference evidence="3 4" key="1">
    <citation type="submission" date="2020-08" db="EMBL/GenBank/DDBJ databases">
        <title>Genome public.</title>
        <authorList>
            <person name="Liu C."/>
            <person name="Sun Q."/>
        </authorList>
    </citation>
    <scope>NUCLEOTIDE SEQUENCE [LARGE SCALE GENOMIC DNA]</scope>
    <source>
        <strain evidence="3 4">NSJ-35</strain>
    </source>
</reference>
<keyword evidence="1" id="KW-1133">Transmembrane helix</keyword>
<feature type="domain" description="Uroporphyrinogen decarboxylase (URO-D)" evidence="2">
    <location>
        <begin position="103"/>
        <end position="347"/>
    </location>
</feature>
<dbReference type="Pfam" id="PF01208">
    <property type="entry name" value="URO-D"/>
    <property type="match status" value="1"/>
</dbReference>
<sequence length="354" mass="39088">MNSRERFLTALNLQQPDKVPLFDFLFSPPLFEAVLGKKVKTYEAVDAVECALRLGLDGIWIPIGGYAGYTPQAVGKNSYKDEWGTTYVQSEASWPIDAPSAYPIANREDYKNWTAPNPDDKERVQPLLDALKYNKGRLAILAGVLGPFTAATMLMGLEEMSLGFYTDPELVTDLIQEGEKFSTKAGLHLLAAGADAIIISDDLGYANSLFASPEIMREYALPPIRRMVETFRSVGAKVILHCDGNLNKILDDVARLGISGLHPIERKADMNLKQIKQKYGKLICPIGNVNSSSTLPYGTKEEIEAEVKECLADAAQDGGYIIASDHSLSQGIPVENVFHMHEAVMKYRKYPIQL</sequence>
<keyword evidence="1" id="KW-0472">Membrane</keyword>
<feature type="transmembrane region" description="Helical" evidence="1">
    <location>
        <begin position="138"/>
        <end position="157"/>
    </location>
</feature>
<evidence type="ECO:0000259" key="2">
    <source>
        <dbReference type="Pfam" id="PF01208"/>
    </source>
</evidence>
<dbReference type="SUPFAM" id="SSF51726">
    <property type="entry name" value="UROD/MetE-like"/>
    <property type="match status" value="1"/>
</dbReference>
<dbReference type="InterPro" id="IPR000257">
    <property type="entry name" value="Uroporphyrinogen_deCOase"/>
</dbReference>
<dbReference type="InterPro" id="IPR052024">
    <property type="entry name" value="Methanogen_methyltrans"/>
</dbReference>
<dbReference type="Gene3D" id="3.20.20.210">
    <property type="match status" value="1"/>
</dbReference>
<comment type="caution">
    <text evidence="3">The sequence shown here is derived from an EMBL/GenBank/DDBJ whole genome shotgun (WGS) entry which is preliminary data.</text>
</comment>
<evidence type="ECO:0000313" key="3">
    <source>
        <dbReference type="EMBL" id="MBC5648893.1"/>
    </source>
</evidence>
<evidence type="ECO:0000313" key="4">
    <source>
        <dbReference type="Proteomes" id="UP000606889"/>
    </source>
</evidence>
<dbReference type="EMBL" id="JACOON010000006">
    <property type="protein sequence ID" value="MBC5648893.1"/>
    <property type="molecule type" value="Genomic_DNA"/>
</dbReference>
<dbReference type="PANTHER" id="PTHR47099">
    <property type="entry name" value="METHYLCOBAMIDE:COM METHYLTRANSFERASE MTBA"/>
    <property type="match status" value="1"/>
</dbReference>
<gene>
    <name evidence="3" type="ORF">H8S18_11140</name>
</gene>
<evidence type="ECO:0000256" key="1">
    <source>
        <dbReference type="SAM" id="Phobius"/>
    </source>
</evidence>
<dbReference type="Proteomes" id="UP000606889">
    <property type="component" value="Unassembled WGS sequence"/>
</dbReference>
<dbReference type="PANTHER" id="PTHR47099:SF1">
    <property type="entry name" value="METHYLCOBAMIDE:COM METHYLTRANSFERASE MTBA"/>
    <property type="match status" value="1"/>
</dbReference>
<dbReference type="InterPro" id="IPR038071">
    <property type="entry name" value="UROD/MetE-like_sf"/>
</dbReference>
<name>A0ABR7EGU7_9FIRM</name>